<evidence type="ECO:0000256" key="1">
    <source>
        <dbReference type="SAM" id="Phobius"/>
    </source>
</evidence>
<feature type="transmembrane region" description="Helical" evidence="1">
    <location>
        <begin position="121"/>
        <end position="144"/>
    </location>
</feature>
<keyword evidence="1" id="KW-1133">Transmembrane helix</keyword>
<organism evidence="2 3">
    <name type="scientific">Ophiocordyceps sinensis</name>
    <dbReference type="NCBI Taxonomy" id="72228"/>
    <lineage>
        <taxon>Eukaryota</taxon>
        <taxon>Fungi</taxon>
        <taxon>Dikarya</taxon>
        <taxon>Ascomycota</taxon>
        <taxon>Pezizomycotina</taxon>
        <taxon>Sordariomycetes</taxon>
        <taxon>Hypocreomycetidae</taxon>
        <taxon>Hypocreales</taxon>
        <taxon>Ophiocordycipitaceae</taxon>
        <taxon>Ophiocordyceps</taxon>
    </lineage>
</organism>
<name>A0A8H4LRD8_9HYPO</name>
<evidence type="ECO:0000313" key="2">
    <source>
        <dbReference type="EMBL" id="KAF4504270.1"/>
    </source>
</evidence>
<evidence type="ECO:0000313" key="3">
    <source>
        <dbReference type="Proteomes" id="UP000557566"/>
    </source>
</evidence>
<keyword evidence="1" id="KW-0812">Transmembrane</keyword>
<keyword evidence="1" id="KW-0472">Membrane</keyword>
<feature type="transmembrane region" description="Helical" evidence="1">
    <location>
        <begin position="25"/>
        <end position="47"/>
    </location>
</feature>
<reference evidence="2 3" key="1">
    <citation type="journal article" date="2020" name="Genome Biol. Evol.">
        <title>A new high-quality draft genome assembly of the Chinese cordyceps Ophiocordyceps sinensis.</title>
        <authorList>
            <person name="Shu R."/>
            <person name="Zhang J."/>
            <person name="Meng Q."/>
            <person name="Zhang H."/>
            <person name="Zhou G."/>
            <person name="Li M."/>
            <person name="Wu P."/>
            <person name="Zhao Y."/>
            <person name="Chen C."/>
            <person name="Qin Q."/>
        </authorList>
    </citation>
    <scope>NUCLEOTIDE SEQUENCE [LARGE SCALE GENOMIC DNA]</scope>
    <source>
        <strain evidence="2 3">IOZ07</strain>
    </source>
</reference>
<proteinExistence type="predicted"/>
<dbReference type="Proteomes" id="UP000557566">
    <property type="component" value="Unassembled WGS sequence"/>
</dbReference>
<keyword evidence="3" id="KW-1185">Reference proteome</keyword>
<comment type="caution">
    <text evidence="2">The sequence shown here is derived from an EMBL/GenBank/DDBJ whole genome shotgun (WGS) entry which is preliminary data.</text>
</comment>
<feature type="transmembrane region" description="Helical" evidence="1">
    <location>
        <begin position="184"/>
        <end position="206"/>
    </location>
</feature>
<feature type="transmembrane region" description="Helical" evidence="1">
    <location>
        <begin position="87"/>
        <end position="109"/>
    </location>
</feature>
<sequence>MKLLLGRKRTYRVIPRAWPRTHKWALGWLMPVELMVLVPILVIFGIAQPDMYRSDMWRIGFENELNSNPDMILYAYANYRPLPSVPFVWSLALTNLNVAISILSLFFLLAKLICYIMRVWYPVFAVFANVTLVALYTVSIYGQIGPDYADPRHPAPAAWYFRQGCGLAKRYGKYKSCQIAQSSLGITLLMLVVYLVSLGFAVHAMWPNKENAQSEDEGEGSTSPICKEGSSWEMHSMKSPVMPYTPRTQAFYTLDRQLPQRQAHA</sequence>
<accession>A0A8H4LRD8</accession>
<dbReference type="OrthoDB" id="5352400at2759"/>
<protein>
    <submittedName>
        <fullName evidence="2">Uncharacterized protein</fullName>
    </submittedName>
</protein>
<gene>
    <name evidence="2" type="ORF">G6O67_008443</name>
</gene>
<dbReference type="EMBL" id="JAAVMX010000011">
    <property type="protein sequence ID" value="KAF4504270.1"/>
    <property type="molecule type" value="Genomic_DNA"/>
</dbReference>
<dbReference type="AlphaFoldDB" id="A0A8H4LRD8"/>